<evidence type="ECO:0000313" key="1">
    <source>
        <dbReference type="EMBL" id="CAB3770240.1"/>
    </source>
</evidence>
<evidence type="ECO:0000313" key="2">
    <source>
        <dbReference type="Proteomes" id="UP000494329"/>
    </source>
</evidence>
<keyword evidence="2" id="KW-1185">Reference proteome</keyword>
<name>A0A6J5EUL3_9BURK</name>
<proteinExistence type="predicted"/>
<dbReference type="EMBL" id="CADIKF010000069">
    <property type="protein sequence ID" value="CAB3770240.1"/>
    <property type="molecule type" value="Genomic_DNA"/>
</dbReference>
<protein>
    <submittedName>
        <fullName evidence="1">Uncharacterized protein</fullName>
    </submittedName>
</protein>
<dbReference type="AlphaFoldDB" id="A0A6J5EUL3"/>
<reference evidence="1 2" key="1">
    <citation type="submission" date="2020-04" db="EMBL/GenBank/DDBJ databases">
        <authorList>
            <person name="De Canck E."/>
        </authorList>
    </citation>
    <scope>NUCLEOTIDE SEQUENCE [LARGE SCALE GENOMIC DNA]</scope>
    <source>
        <strain evidence="1 2">LMG 29739</strain>
    </source>
</reference>
<accession>A0A6J5EUL3</accession>
<dbReference type="Proteomes" id="UP000494329">
    <property type="component" value="Unassembled WGS sequence"/>
</dbReference>
<gene>
    <name evidence="1" type="ORF">LMG29739_05741</name>
</gene>
<sequence length="69" mass="7810">MGLKSNCVYLKLLKILVDKGWNRIPWTRYAVLDEAPVDGDSGVSFNHHLPTVGMPVNDDRIYDPAIRLD</sequence>
<organism evidence="1 2">
    <name type="scientific">Paraburkholderia solisilvae</name>
    <dbReference type="NCBI Taxonomy" id="624376"/>
    <lineage>
        <taxon>Bacteria</taxon>
        <taxon>Pseudomonadati</taxon>
        <taxon>Pseudomonadota</taxon>
        <taxon>Betaproteobacteria</taxon>
        <taxon>Burkholderiales</taxon>
        <taxon>Burkholderiaceae</taxon>
        <taxon>Paraburkholderia</taxon>
    </lineage>
</organism>